<dbReference type="InterPro" id="IPR035940">
    <property type="entry name" value="CAP_sf"/>
</dbReference>
<evidence type="ECO:0000259" key="3">
    <source>
        <dbReference type="Pfam" id="PF00188"/>
    </source>
</evidence>
<feature type="region of interest" description="Disordered" evidence="1">
    <location>
        <begin position="155"/>
        <end position="199"/>
    </location>
</feature>
<feature type="signal peptide" evidence="2">
    <location>
        <begin position="1"/>
        <end position="18"/>
    </location>
</feature>
<gene>
    <name evidence="4" type="ORF">JL106_10445</name>
</gene>
<organism evidence="4 5">
    <name type="scientific">Nakamurella leprariae</name>
    <dbReference type="NCBI Taxonomy" id="2803911"/>
    <lineage>
        <taxon>Bacteria</taxon>
        <taxon>Bacillati</taxon>
        <taxon>Actinomycetota</taxon>
        <taxon>Actinomycetes</taxon>
        <taxon>Nakamurellales</taxon>
        <taxon>Nakamurellaceae</taxon>
        <taxon>Nakamurella</taxon>
    </lineage>
</organism>
<dbReference type="Gene3D" id="3.40.33.10">
    <property type="entry name" value="CAP"/>
    <property type="match status" value="1"/>
</dbReference>
<accession>A0A938YDQ9</accession>
<dbReference type="Proteomes" id="UP000663792">
    <property type="component" value="Unassembled WGS sequence"/>
</dbReference>
<dbReference type="InterPro" id="IPR014044">
    <property type="entry name" value="CAP_dom"/>
</dbReference>
<name>A0A938YDQ9_9ACTN</name>
<feature type="chain" id="PRO_5036959006" evidence="2">
    <location>
        <begin position="19"/>
        <end position="519"/>
    </location>
</feature>
<reference evidence="4" key="1">
    <citation type="submission" date="2021-01" db="EMBL/GenBank/DDBJ databases">
        <title>YIM 132084 draft genome.</title>
        <authorList>
            <person name="An D."/>
        </authorList>
    </citation>
    <scope>NUCLEOTIDE SEQUENCE</scope>
    <source>
        <strain evidence="4">YIM 132084</strain>
    </source>
</reference>
<dbReference type="CDD" id="cd05379">
    <property type="entry name" value="CAP_bacterial"/>
    <property type="match status" value="1"/>
</dbReference>
<evidence type="ECO:0000313" key="4">
    <source>
        <dbReference type="EMBL" id="MBM9467698.1"/>
    </source>
</evidence>
<dbReference type="AlphaFoldDB" id="A0A938YDQ9"/>
<keyword evidence="2" id="KW-0732">Signal</keyword>
<comment type="caution">
    <text evidence="4">The sequence shown here is derived from an EMBL/GenBank/DDBJ whole genome shotgun (WGS) entry which is preliminary data.</text>
</comment>
<evidence type="ECO:0000256" key="2">
    <source>
        <dbReference type="SAM" id="SignalP"/>
    </source>
</evidence>
<protein>
    <submittedName>
        <fullName evidence="4">CAP domain-containing protein</fullName>
    </submittedName>
</protein>
<dbReference type="Pfam" id="PF00188">
    <property type="entry name" value="CAP"/>
    <property type="match status" value="1"/>
</dbReference>
<dbReference type="PANTHER" id="PTHR31157">
    <property type="entry name" value="SCP DOMAIN-CONTAINING PROTEIN"/>
    <property type="match status" value="1"/>
</dbReference>
<feature type="domain" description="SCP" evidence="3">
    <location>
        <begin position="32"/>
        <end position="136"/>
    </location>
</feature>
<keyword evidence="5" id="KW-1185">Reference proteome</keyword>
<proteinExistence type="predicted"/>
<dbReference type="EMBL" id="JAERWK010000012">
    <property type="protein sequence ID" value="MBM9467698.1"/>
    <property type="molecule type" value="Genomic_DNA"/>
</dbReference>
<evidence type="ECO:0000256" key="1">
    <source>
        <dbReference type="SAM" id="MobiDB-lite"/>
    </source>
</evidence>
<dbReference type="RefSeq" id="WP_205260644.1">
    <property type="nucleotide sequence ID" value="NZ_JAERWK010000012.1"/>
</dbReference>
<dbReference type="SUPFAM" id="SSF55797">
    <property type="entry name" value="PR-1-like"/>
    <property type="match status" value="1"/>
</dbReference>
<dbReference type="PANTHER" id="PTHR31157:SF1">
    <property type="entry name" value="SCP DOMAIN-CONTAINING PROTEIN"/>
    <property type="match status" value="1"/>
</dbReference>
<sequence length="519" mass="52813">MVVTVAGSLGLVAGTAAAAPSQLGSYDQQLIKLVNQARSQAGLPAVVEARGLTRLSVDWSTQMANQGQLKHNPNAWTQLLSYGASNRTAWAENVARWSSDAYTPEETFAAYMASPGHKANILGAEYRYVGMGTITGVGEDDYNTMTFTDRVEAGQAVDGSSGGGTAPTNPTTPTNPGPSNPGSGGGQQQAINPTGSFDGGSLAGTTYTLSGWAFDGNSPTTPLNVDVYDTRPDGTSAGTRLLADRNRPDIARVFPAAGAAHGFEGQIQLRGSGRHRVCAFAINTGPGSNVVLGCRDVDVPGPTGSFDGAVSSAPGRIDVSGWVSDVAAPGNSEVHVYVAGPNGRVGTPGIRTGAPRTDVARVFPWAGGNTGWSASVAPQGAGVNEICAFAINANPPGANPLLGCRTVTVRDAFGVLDGVSVSGGRMTVSGWALNPNNPGEQVEIHVYDSGPSGTKGYSGNRAGAGRPDVAAVFPGYGANHGYSISQPITGRGRHSICAFAITTGGGAGNPLLGCRDVTI</sequence>
<evidence type="ECO:0000313" key="5">
    <source>
        <dbReference type="Proteomes" id="UP000663792"/>
    </source>
</evidence>